<evidence type="ECO:0000256" key="2">
    <source>
        <dbReference type="SAM" id="MobiDB-lite"/>
    </source>
</evidence>
<name>A0AAW2H6C8_9NEOP</name>
<protein>
    <submittedName>
        <fullName evidence="3">Uncharacterized protein</fullName>
    </submittedName>
</protein>
<comment type="caution">
    <text evidence="3">The sequence shown here is derived from an EMBL/GenBank/DDBJ whole genome shotgun (WGS) entry which is preliminary data.</text>
</comment>
<feature type="compositionally biased region" description="Basic and acidic residues" evidence="2">
    <location>
        <begin position="795"/>
        <end position="808"/>
    </location>
</feature>
<feature type="region of interest" description="Disordered" evidence="2">
    <location>
        <begin position="899"/>
        <end position="919"/>
    </location>
</feature>
<reference evidence="3" key="1">
    <citation type="journal article" date="2024" name="Gigascience">
        <title>Chromosome-level genome of the poultry shaft louse Menopon gallinae provides insight into the host-switching and adaptive evolution of parasitic lice.</title>
        <authorList>
            <person name="Xu Y."/>
            <person name="Ma L."/>
            <person name="Liu S."/>
            <person name="Liang Y."/>
            <person name="Liu Q."/>
            <person name="He Z."/>
            <person name="Tian L."/>
            <person name="Duan Y."/>
            <person name="Cai W."/>
            <person name="Li H."/>
            <person name="Song F."/>
        </authorList>
    </citation>
    <scope>NUCLEOTIDE SEQUENCE</scope>
    <source>
        <strain evidence="3">Cailab_2023a</strain>
    </source>
</reference>
<feature type="coiled-coil region" evidence="1">
    <location>
        <begin position="593"/>
        <end position="636"/>
    </location>
</feature>
<feature type="region of interest" description="Disordered" evidence="2">
    <location>
        <begin position="789"/>
        <end position="808"/>
    </location>
</feature>
<feature type="compositionally biased region" description="Basic and acidic residues" evidence="2">
    <location>
        <begin position="730"/>
        <end position="755"/>
    </location>
</feature>
<keyword evidence="1" id="KW-0175">Coiled coil</keyword>
<dbReference type="EMBL" id="JARGDH010000064">
    <property type="protein sequence ID" value="KAL0263939.1"/>
    <property type="molecule type" value="Genomic_DNA"/>
</dbReference>
<feature type="region of interest" description="Disordered" evidence="2">
    <location>
        <begin position="730"/>
        <end position="758"/>
    </location>
</feature>
<proteinExistence type="predicted"/>
<gene>
    <name evidence="3" type="ORF">PYX00_010830</name>
</gene>
<evidence type="ECO:0000313" key="3">
    <source>
        <dbReference type="EMBL" id="KAL0263939.1"/>
    </source>
</evidence>
<organism evidence="3">
    <name type="scientific">Menopon gallinae</name>
    <name type="common">poultry shaft louse</name>
    <dbReference type="NCBI Taxonomy" id="328185"/>
    <lineage>
        <taxon>Eukaryota</taxon>
        <taxon>Metazoa</taxon>
        <taxon>Ecdysozoa</taxon>
        <taxon>Arthropoda</taxon>
        <taxon>Hexapoda</taxon>
        <taxon>Insecta</taxon>
        <taxon>Pterygota</taxon>
        <taxon>Neoptera</taxon>
        <taxon>Paraneoptera</taxon>
        <taxon>Psocodea</taxon>
        <taxon>Troctomorpha</taxon>
        <taxon>Phthiraptera</taxon>
        <taxon>Amblycera</taxon>
        <taxon>Menoponidae</taxon>
        <taxon>Menopon</taxon>
    </lineage>
</organism>
<feature type="coiled-coil region" evidence="1">
    <location>
        <begin position="510"/>
        <end position="537"/>
    </location>
</feature>
<sequence length="1202" mass="136683">MDKKAVELSGFIEGLKETQKGMQSLKKELFSFSEAIDIIKKQLDALKRLKSNFSTANWESSFLKSGAKDLLKFNCELYQAQKILKVLEERFLSSDKNLKSLCLKTRDLCAHIQDLQDEKLSKPLLEHLKELLRVLLFLKDALMAMKQEIKSLWQEIEDFSQPLECITHAFMSLQETYVKLKNGASEYTQALKALKDATSSQCIAQGALNALLAVNPFPLAYLDSLKLKEALLKIVENANNTCKVWVQKAEEIKKAHQCYEDFAFTLSHLSQAFESLGQKSSLALNESLMELQKLLPSLTSSINAHAKAQALLNAQLKNYVDLQAKRTLLDLSHSPLNSSLGGRELLEKLKQEEKAIYLSLEEFNHKIKDLSLSSKEQIWQVLVNSSFKSFDYEKVAQEAKEKNIRLTKEELVRLSAEMKKLGEKAEGYGKGFLSDCKLNLAHYLLGTRGQEAQKFKESIHQAFSQAQESLASEQTHLTRFLETLPPLEWEKIIKTPSSPPASPPVFKEFNSALDEELKDLRKRLRETEDTIKELGKIPEEVEFHSVHVGQDPWGLQSLMDLTGHLAVASQKQRELLGQSFKSDKDLVGAYLAKEGLEKAIAQKEALLQQAGESPALKNLAKASEESAKEAEKANQVIAETTTKTVNSTIASLGESADRLSKESQDAIKKKLEDIKKEIAKGSRQLAQLVTQLSQSLANSSLSIYKDFASQADQNYLAKLEKAEKALEERRKEAQERRQAEEERQAEEKRQREHEQAMQSLEQEIEDLTARWEASSSVKERAELAEQIEQAKKKKAAESQRREEELQKKEELKREKQELYDFDCQKYQLDCQRIERENQMAQSTKAQKISQVWIDAASGIASAWANSCSLPLLWFGGVFTTMMLSVAAAQTALIAKENVTKDKPPSPKAPRFRHGGLVGDQGPQGMNAIVGDGVAEAILPLEKNTWEMLAQALAPQLAQVLSTLELQSAEREAASVYIQNLQMQTLVNQTNYNHYHLKTSLEPSQESLEKLDKSIKTKYDKKEDALIYYGKWSNKWDYYAWNRNPFTVEIYEYGDKAEPPYTNSVWLSIEIGYSGNAYIGMEKALFRYRDDRFHDSIETKECIRWVNPNSRTHPYIDAWGKNFRADLADEWAERILDMGNYLERGGRFEPCIILLGKGPYKDSYYFTKKDLTTLKAFGEAWFKYFSEDSHKSLKKKTDEVKKD</sequence>
<feature type="coiled-coil region" evidence="1">
    <location>
        <begin position="397"/>
        <end position="424"/>
    </location>
</feature>
<dbReference type="AlphaFoldDB" id="A0AAW2H6C8"/>
<accession>A0AAW2H6C8</accession>
<evidence type="ECO:0000256" key="1">
    <source>
        <dbReference type="SAM" id="Coils"/>
    </source>
</evidence>